<dbReference type="PROSITE" id="PS50004">
    <property type="entry name" value="C2"/>
    <property type="match status" value="2"/>
</dbReference>
<feature type="region of interest" description="Disordered" evidence="5">
    <location>
        <begin position="329"/>
        <end position="398"/>
    </location>
</feature>
<dbReference type="CDD" id="cd00065">
    <property type="entry name" value="FYVE_like_SF"/>
    <property type="match status" value="1"/>
</dbReference>
<keyword evidence="3" id="KW-0862">Zinc</keyword>
<dbReference type="SUPFAM" id="SSF49562">
    <property type="entry name" value="C2 domain (Calcium/lipid-binding domain, CaLB)"/>
    <property type="match status" value="2"/>
</dbReference>
<dbReference type="EMBL" id="LUCH01000153">
    <property type="protein sequence ID" value="KAF5405947.1"/>
    <property type="molecule type" value="Genomic_DNA"/>
</dbReference>
<reference evidence="8" key="1">
    <citation type="submission" date="2019-05" db="EMBL/GenBank/DDBJ databases">
        <title>Annotation for the trematode Paragonimus heterotremus.</title>
        <authorList>
            <person name="Choi Y.-J."/>
        </authorList>
    </citation>
    <scope>NUCLEOTIDE SEQUENCE</scope>
    <source>
        <strain evidence="8">LC</strain>
    </source>
</reference>
<organism evidence="8 9">
    <name type="scientific">Paragonimus heterotremus</name>
    <dbReference type="NCBI Taxonomy" id="100268"/>
    <lineage>
        <taxon>Eukaryota</taxon>
        <taxon>Metazoa</taxon>
        <taxon>Spiralia</taxon>
        <taxon>Lophotrochozoa</taxon>
        <taxon>Platyhelminthes</taxon>
        <taxon>Trematoda</taxon>
        <taxon>Digenea</taxon>
        <taxon>Plagiorchiida</taxon>
        <taxon>Troglotremata</taxon>
        <taxon>Troglotrematidae</taxon>
        <taxon>Paragonimus</taxon>
    </lineage>
</organism>
<feature type="domain" description="C2" evidence="6">
    <location>
        <begin position="567"/>
        <end position="692"/>
    </location>
</feature>
<dbReference type="Gene3D" id="3.30.40.10">
    <property type="entry name" value="Zinc/RING finger domain, C3HC4 (zinc finger)"/>
    <property type="match status" value="1"/>
</dbReference>
<comment type="caution">
    <text evidence="8">The sequence shown here is derived from an EMBL/GenBank/DDBJ whole genome shotgun (WGS) entry which is preliminary data.</text>
</comment>
<evidence type="ECO:0000256" key="4">
    <source>
        <dbReference type="PROSITE-ProRule" id="PRU00091"/>
    </source>
</evidence>
<feature type="compositionally biased region" description="Basic residues" evidence="5">
    <location>
        <begin position="377"/>
        <end position="395"/>
    </location>
</feature>
<evidence type="ECO:0000256" key="1">
    <source>
        <dbReference type="ARBA" id="ARBA00022723"/>
    </source>
</evidence>
<dbReference type="GO" id="GO:0070382">
    <property type="term" value="C:exocytic vesicle"/>
    <property type="evidence" value="ECO:0007669"/>
    <property type="project" value="TreeGrafter"/>
</dbReference>
<gene>
    <name evidence="8" type="ORF">PHET_00528</name>
</gene>
<evidence type="ECO:0000259" key="6">
    <source>
        <dbReference type="PROSITE" id="PS50004"/>
    </source>
</evidence>
<dbReference type="GO" id="GO:0008270">
    <property type="term" value="F:zinc ion binding"/>
    <property type="evidence" value="ECO:0007669"/>
    <property type="project" value="UniProtKB-KW"/>
</dbReference>
<dbReference type="SMART" id="SM00239">
    <property type="entry name" value="C2"/>
    <property type="match status" value="2"/>
</dbReference>
<dbReference type="InterPro" id="IPR013083">
    <property type="entry name" value="Znf_RING/FYVE/PHD"/>
</dbReference>
<feature type="domain" description="FYVE-type" evidence="7">
    <location>
        <begin position="159"/>
        <end position="211"/>
    </location>
</feature>
<evidence type="ECO:0000256" key="3">
    <source>
        <dbReference type="ARBA" id="ARBA00022833"/>
    </source>
</evidence>
<dbReference type="PROSITE" id="PS50178">
    <property type="entry name" value="ZF_FYVE"/>
    <property type="match status" value="1"/>
</dbReference>
<feature type="domain" description="C2" evidence="6">
    <location>
        <begin position="414"/>
        <end position="536"/>
    </location>
</feature>
<evidence type="ECO:0000313" key="8">
    <source>
        <dbReference type="EMBL" id="KAF5405947.1"/>
    </source>
</evidence>
<dbReference type="InterPro" id="IPR011011">
    <property type="entry name" value="Znf_FYVE_PHD"/>
</dbReference>
<dbReference type="InterPro" id="IPR000008">
    <property type="entry name" value="C2_dom"/>
</dbReference>
<feature type="region of interest" description="Disordered" evidence="5">
    <location>
        <begin position="243"/>
        <end position="267"/>
    </location>
</feature>
<dbReference type="GO" id="GO:0042043">
    <property type="term" value="F:neurexin family protein binding"/>
    <property type="evidence" value="ECO:0007669"/>
    <property type="project" value="TreeGrafter"/>
</dbReference>
<name>A0A8J4SUN3_9TREM</name>
<proteinExistence type="predicted"/>
<protein>
    <submittedName>
        <fullName evidence="8">Synaptotagmin protein 4</fullName>
    </submittedName>
</protein>
<evidence type="ECO:0000256" key="2">
    <source>
        <dbReference type="ARBA" id="ARBA00022771"/>
    </source>
</evidence>
<keyword evidence="1" id="KW-0479">Metal-binding</keyword>
<accession>A0A8J4SUN3</accession>
<dbReference type="Gene3D" id="2.60.40.150">
    <property type="entry name" value="C2 domain"/>
    <property type="match status" value="2"/>
</dbReference>
<dbReference type="OrthoDB" id="195679at2759"/>
<keyword evidence="9" id="KW-1185">Reference proteome</keyword>
<evidence type="ECO:0000313" key="9">
    <source>
        <dbReference type="Proteomes" id="UP000748531"/>
    </source>
</evidence>
<dbReference type="InterPro" id="IPR035892">
    <property type="entry name" value="C2_domain_sf"/>
</dbReference>
<dbReference type="PANTHER" id="PTHR45716:SF2">
    <property type="entry name" value="BITESIZE, ISOFORM I"/>
    <property type="match status" value="1"/>
</dbReference>
<dbReference type="InterPro" id="IPR017455">
    <property type="entry name" value="Znf_FYVE-rel"/>
</dbReference>
<dbReference type="AlphaFoldDB" id="A0A8J4SUN3"/>
<dbReference type="GO" id="GO:0005886">
    <property type="term" value="C:plasma membrane"/>
    <property type="evidence" value="ECO:0007669"/>
    <property type="project" value="TreeGrafter"/>
</dbReference>
<keyword evidence="2 4" id="KW-0863">Zinc-finger</keyword>
<sequence>MSSQVKHRSKELALTKLITQYDDLELWIHNYLPPGSITDSEREHIKNVMLKDQALKKIDGDRINGIIGSFPTKLRPELLTPVVQEMVDQNPAVPGSGLVSLCGPVVLDKSGSTPGVEPKGVGIQNNAQEPFSSGSLLRRLSREFTIPGLSPKPKNPTDPSTSERCPFCYAKFGLFQKKLPCDQCGRFVCRRCIFQFNNNSRLCKDCVDLARAICKTGDWFVQYLSSKPGNPLRLEIDLQPSSANTLMTRPPMKGSRKEDSNLLVPKPSMSNRVNVAAAKRNTLNFPGEVPRLLHADLATSGKPPFLPVHMSLDAGQSTPAYRISTNDNIHSEQPYRYQRQPRTNKESPLCQSLDIPNDVTDKPEEDMNNEKTQLDRKSHHRRKKSIMHLSQKHRKSLDVTNDTADSAYRTTVDIQGDLEVSLDYDGKHSRLAVMIWGARNIAAVDRKTGLSNPYAKVYLHPDPTKQTHRKVTCKGHTCSPNFTQGVCYTITPAELVERALVVELWHKRPVGSDIFLGEITIPLYDYKWDDKAKKRINLSDKRRISVTSNEAIYRGELNVSLRFALSDKYKKLAQVTSGLTNFPGTLEVMIIEAKNLVCHSVGTNVNAFVKASLMSESGELVSRTTEVIHRTSNPKWNGVVHFDEMTQKDLLVLALELTVWHRAGSNRMPEFLGGVRLSTETSESSTGNNNWKSCTRSEFVFWMEVIKRSDQWNQTFLPIHEFLN</sequence>
<evidence type="ECO:0000256" key="5">
    <source>
        <dbReference type="SAM" id="MobiDB-lite"/>
    </source>
</evidence>
<evidence type="ECO:0000259" key="7">
    <source>
        <dbReference type="PROSITE" id="PS50178"/>
    </source>
</evidence>
<dbReference type="PANTHER" id="PTHR45716">
    <property type="entry name" value="BITESIZE, ISOFORM I"/>
    <property type="match status" value="1"/>
</dbReference>
<dbReference type="SUPFAM" id="SSF57903">
    <property type="entry name" value="FYVE/PHD zinc finger"/>
    <property type="match status" value="1"/>
</dbReference>
<dbReference type="GO" id="GO:0006887">
    <property type="term" value="P:exocytosis"/>
    <property type="evidence" value="ECO:0007669"/>
    <property type="project" value="TreeGrafter"/>
</dbReference>
<dbReference type="Proteomes" id="UP000748531">
    <property type="component" value="Unassembled WGS sequence"/>
</dbReference>
<dbReference type="Pfam" id="PF00168">
    <property type="entry name" value="C2"/>
    <property type="match status" value="2"/>
</dbReference>